<dbReference type="PANTHER" id="PTHR31816">
    <property type="entry name" value="MICOS COMPLEX SUBUNIT MIC13"/>
    <property type="match status" value="1"/>
</dbReference>
<keyword evidence="7" id="KW-0472">Membrane</keyword>
<evidence type="ECO:0000313" key="10">
    <source>
        <dbReference type="Proteomes" id="UP000095282"/>
    </source>
</evidence>
<keyword evidence="5" id="KW-1133">Transmembrane helix</keyword>
<dbReference type="STRING" id="1561998.A0A1I7UJF6"/>
<sequence>MGFLWKTAKLGIKVGLVAGAVKLSIDNDIWSTNNVKGSELYQKLKKYILPGTVVFPQQLPSAEEVQLKAGGKWNNAVDSVFTTIENVPSSVNTVANRLINNK</sequence>
<protein>
    <recommendedName>
        <fullName evidence="8">MICOS complex subunit MIC13</fullName>
    </recommendedName>
</protein>
<evidence type="ECO:0000256" key="1">
    <source>
        <dbReference type="ARBA" id="ARBA00004434"/>
    </source>
</evidence>
<reference evidence="11" key="1">
    <citation type="submission" date="2016-11" db="UniProtKB">
        <authorList>
            <consortium name="WormBaseParasite"/>
        </authorList>
    </citation>
    <scope>IDENTIFICATION</scope>
</reference>
<comment type="similarity">
    <text evidence="2 8">Belongs to the MICOS complex subunit Mic13 family.</text>
</comment>
<evidence type="ECO:0000256" key="7">
    <source>
        <dbReference type="ARBA" id="ARBA00023136"/>
    </source>
</evidence>
<evidence type="ECO:0000256" key="9">
    <source>
        <dbReference type="SAM" id="SignalP"/>
    </source>
</evidence>
<dbReference type="AlphaFoldDB" id="A0A1I7UJF6"/>
<keyword evidence="10" id="KW-1185">Reference proteome</keyword>
<accession>A0A1I7UJF6</accession>
<dbReference type="Proteomes" id="UP000095282">
    <property type="component" value="Unplaced"/>
</dbReference>
<feature type="signal peptide" evidence="9">
    <location>
        <begin position="1"/>
        <end position="19"/>
    </location>
</feature>
<dbReference type="eggNOG" id="ENOG502S4BC">
    <property type="taxonomic scope" value="Eukaryota"/>
</dbReference>
<evidence type="ECO:0000256" key="5">
    <source>
        <dbReference type="ARBA" id="ARBA00022989"/>
    </source>
</evidence>
<evidence type="ECO:0000256" key="4">
    <source>
        <dbReference type="ARBA" id="ARBA00022792"/>
    </source>
</evidence>
<keyword evidence="6 8" id="KW-0496">Mitochondrion</keyword>
<name>A0A1I7UJF6_9PELO</name>
<keyword evidence="3" id="KW-0812">Transmembrane</keyword>
<dbReference type="Pfam" id="PF15884">
    <property type="entry name" value="QIL1"/>
    <property type="match status" value="1"/>
</dbReference>
<evidence type="ECO:0000256" key="2">
    <source>
        <dbReference type="ARBA" id="ARBA00006771"/>
    </source>
</evidence>
<evidence type="ECO:0000256" key="8">
    <source>
        <dbReference type="RuleBase" id="RU363009"/>
    </source>
</evidence>
<comment type="subcellular location">
    <subcellularLocation>
        <location evidence="1 8">Mitochondrion inner membrane</location>
        <topology evidence="1 8">Single-pass membrane protein</topology>
    </subcellularLocation>
</comment>
<dbReference type="PANTHER" id="PTHR31816:SF3">
    <property type="entry name" value="MICOS COMPLEX SUBUNIT MIC13"/>
    <property type="match status" value="1"/>
</dbReference>
<keyword evidence="4 8" id="KW-0999">Mitochondrion inner membrane</keyword>
<evidence type="ECO:0000256" key="3">
    <source>
        <dbReference type="ARBA" id="ARBA00022692"/>
    </source>
</evidence>
<dbReference type="WBParaSite" id="Csp11.Scaffold629.g9932.t1">
    <property type="protein sequence ID" value="Csp11.Scaffold629.g9932.t1"/>
    <property type="gene ID" value="Csp11.Scaffold629.g9932"/>
</dbReference>
<dbReference type="InterPro" id="IPR026769">
    <property type="entry name" value="Mic13"/>
</dbReference>
<evidence type="ECO:0000313" key="11">
    <source>
        <dbReference type="WBParaSite" id="Csp11.Scaffold629.g9932.t1"/>
    </source>
</evidence>
<organism evidence="10 11">
    <name type="scientific">Caenorhabditis tropicalis</name>
    <dbReference type="NCBI Taxonomy" id="1561998"/>
    <lineage>
        <taxon>Eukaryota</taxon>
        <taxon>Metazoa</taxon>
        <taxon>Ecdysozoa</taxon>
        <taxon>Nematoda</taxon>
        <taxon>Chromadorea</taxon>
        <taxon>Rhabditida</taxon>
        <taxon>Rhabditina</taxon>
        <taxon>Rhabditomorpha</taxon>
        <taxon>Rhabditoidea</taxon>
        <taxon>Rhabditidae</taxon>
        <taxon>Peloderinae</taxon>
        <taxon>Caenorhabditis</taxon>
    </lineage>
</organism>
<comment type="function">
    <text evidence="8">Component of the MICOS complex, a large protein complex of the mitochondrial inner membrane that plays crucial roles in the maintenance of crista junctions, inner membrane architecture, and formation of contact sites to the outer membrane.</text>
</comment>
<dbReference type="GO" id="GO:0044284">
    <property type="term" value="C:mitochondrial crista junction"/>
    <property type="evidence" value="ECO:0007669"/>
    <property type="project" value="TreeGrafter"/>
</dbReference>
<proteinExistence type="inferred from homology"/>
<keyword evidence="9" id="KW-0732">Signal</keyword>
<dbReference type="GO" id="GO:0042407">
    <property type="term" value="P:cristae formation"/>
    <property type="evidence" value="ECO:0007669"/>
    <property type="project" value="TreeGrafter"/>
</dbReference>
<dbReference type="GO" id="GO:0061617">
    <property type="term" value="C:MICOS complex"/>
    <property type="evidence" value="ECO:0007669"/>
    <property type="project" value="UniProtKB-UniRule"/>
</dbReference>
<evidence type="ECO:0000256" key="6">
    <source>
        <dbReference type="ARBA" id="ARBA00023128"/>
    </source>
</evidence>
<feature type="chain" id="PRO_5009309063" description="MICOS complex subunit MIC13" evidence="9">
    <location>
        <begin position="20"/>
        <end position="102"/>
    </location>
</feature>
<comment type="subunit">
    <text evidence="8">Component of the mitochondrial contact site and cristae organizing system (MICOS) complex.</text>
</comment>